<feature type="compositionally biased region" description="Gly residues" evidence="1">
    <location>
        <begin position="45"/>
        <end position="60"/>
    </location>
</feature>
<reference evidence="2" key="1">
    <citation type="submission" date="2023-10" db="EMBL/GenBank/DDBJ databases">
        <authorList>
            <person name="Chen Y."/>
            <person name="Shah S."/>
            <person name="Dougan E. K."/>
            <person name="Thang M."/>
            <person name="Chan C."/>
        </authorList>
    </citation>
    <scope>NUCLEOTIDE SEQUENCE [LARGE SCALE GENOMIC DNA]</scope>
</reference>
<accession>A0ABN9QNI7</accession>
<comment type="caution">
    <text evidence="2">The sequence shown here is derived from an EMBL/GenBank/DDBJ whole genome shotgun (WGS) entry which is preliminary data.</text>
</comment>
<dbReference type="Gene3D" id="2.30.42.10">
    <property type="match status" value="1"/>
</dbReference>
<feature type="region of interest" description="Disordered" evidence="1">
    <location>
        <begin position="279"/>
        <end position="315"/>
    </location>
</feature>
<evidence type="ECO:0008006" key="4">
    <source>
        <dbReference type="Google" id="ProtNLM"/>
    </source>
</evidence>
<keyword evidence="3" id="KW-1185">Reference proteome</keyword>
<feature type="compositionally biased region" description="Low complexity" evidence="1">
    <location>
        <begin position="110"/>
        <end position="120"/>
    </location>
</feature>
<evidence type="ECO:0000256" key="1">
    <source>
        <dbReference type="SAM" id="MobiDB-lite"/>
    </source>
</evidence>
<feature type="compositionally biased region" description="Basic and acidic residues" evidence="1">
    <location>
        <begin position="282"/>
        <end position="301"/>
    </location>
</feature>
<gene>
    <name evidence="2" type="ORF">PCOR1329_LOCUS11988</name>
</gene>
<sequence length="344" mass="33474">SRSPLSLPLSTWPMETPDPHAGAAANGQDAEASDQAPRLAAGAGASLGGAGAPAGAGAGDCGDDDDARTVSSSSSESVRLEAAWARRQGDGGSGGGSGAEEAAELRRAPADAPAGAAGASAGVGGAAAAGVSVGTGGSASSASLGGPTGALRLVARAAVPAAPAAPARAGRGGAEGESAGAPLLSFYLGPNTESDLGASFRQSDRGPWPVAGLVEGGWAQRNGVHVQDQLCRVNNRDMEGLLQPEVLAALAARPLMLSFARSLEGGRQLTAGALRVHAAAQQRHERQRVPGEARGAERGVERPAGGGGAVGSGAAAAGRLPALRRGRLGWAGLGLEDAALPDAE</sequence>
<evidence type="ECO:0000313" key="2">
    <source>
        <dbReference type="EMBL" id="CAK0805492.1"/>
    </source>
</evidence>
<feature type="compositionally biased region" description="Low complexity" evidence="1">
    <location>
        <begin position="21"/>
        <end position="30"/>
    </location>
</feature>
<feature type="non-terminal residue" evidence="2">
    <location>
        <position position="1"/>
    </location>
</feature>
<organism evidence="2 3">
    <name type="scientific">Prorocentrum cordatum</name>
    <dbReference type="NCBI Taxonomy" id="2364126"/>
    <lineage>
        <taxon>Eukaryota</taxon>
        <taxon>Sar</taxon>
        <taxon>Alveolata</taxon>
        <taxon>Dinophyceae</taxon>
        <taxon>Prorocentrales</taxon>
        <taxon>Prorocentraceae</taxon>
        <taxon>Prorocentrum</taxon>
    </lineage>
</organism>
<dbReference type="SUPFAM" id="SSF50156">
    <property type="entry name" value="PDZ domain-like"/>
    <property type="match status" value="1"/>
</dbReference>
<proteinExistence type="predicted"/>
<protein>
    <recommendedName>
        <fullName evidence="4">PDZ domain-containing protein</fullName>
    </recommendedName>
</protein>
<dbReference type="Proteomes" id="UP001189429">
    <property type="component" value="Unassembled WGS sequence"/>
</dbReference>
<dbReference type="EMBL" id="CAUYUJ010003472">
    <property type="protein sequence ID" value="CAK0805492.1"/>
    <property type="molecule type" value="Genomic_DNA"/>
</dbReference>
<evidence type="ECO:0000313" key="3">
    <source>
        <dbReference type="Proteomes" id="UP001189429"/>
    </source>
</evidence>
<name>A0ABN9QNI7_9DINO</name>
<dbReference type="InterPro" id="IPR036034">
    <property type="entry name" value="PDZ_sf"/>
</dbReference>
<feature type="non-terminal residue" evidence="2">
    <location>
        <position position="344"/>
    </location>
</feature>
<feature type="region of interest" description="Disordered" evidence="1">
    <location>
        <begin position="1"/>
        <end position="122"/>
    </location>
</feature>